<accession>A0A4U8Q4R0</accession>
<reference evidence="1 2" key="1">
    <citation type="journal article" date="2019" name="Anaerobe">
        <title>Detection of Robinsoniella peoriensis in multiple bone samples of a trauma patient.</title>
        <authorList>
            <person name="Schrottner P."/>
            <person name="Hartwich K."/>
            <person name="Bunk B."/>
            <person name="Schober I."/>
            <person name="Helbig S."/>
            <person name="Rudolph W.W."/>
            <person name="Gunzer F."/>
        </authorList>
    </citation>
    <scope>NUCLEOTIDE SEQUENCE [LARGE SCALE GENOMIC DNA]</scope>
    <source>
        <strain evidence="1 2">DSM 106044</strain>
    </source>
</reference>
<name>A0A4U8Q4R0_9FIRM</name>
<dbReference type="InterPro" id="IPR010035">
    <property type="entry name" value="Thi_S"/>
</dbReference>
<keyword evidence="2" id="KW-1185">Reference proteome</keyword>
<comment type="caution">
    <text evidence="1">The sequence shown here is derived from an EMBL/GenBank/DDBJ whole genome shotgun (WGS) entry which is preliminary data.</text>
</comment>
<evidence type="ECO:0000313" key="2">
    <source>
        <dbReference type="Proteomes" id="UP000306509"/>
    </source>
</evidence>
<dbReference type="InterPro" id="IPR016155">
    <property type="entry name" value="Mopterin_synth/thiamin_S_b"/>
</dbReference>
<dbReference type="CDD" id="cd00565">
    <property type="entry name" value="Ubl_ThiS"/>
    <property type="match status" value="1"/>
</dbReference>
<protein>
    <submittedName>
        <fullName evidence="1">Sulfur carrier protein ThiS</fullName>
    </submittedName>
</protein>
<evidence type="ECO:0000313" key="1">
    <source>
        <dbReference type="EMBL" id="TLC98982.1"/>
    </source>
</evidence>
<dbReference type="PANTHER" id="PTHR34472">
    <property type="entry name" value="SULFUR CARRIER PROTEIN THIS"/>
    <property type="match status" value="1"/>
</dbReference>
<dbReference type="SUPFAM" id="SSF54285">
    <property type="entry name" value="MoaD/ThiS"/>
    <property type="match status" value="1"/>
</dbReference>
<gene>
    <name evidence="1" type="ORF">DSM106044_04126</name>
</gene>
<dbReference type="Pfam" id="PF02597">
    <property type="entry name" value="ThiS"/>
    <property type="match status" value="1"/>
</dbReference>
<dbReference type="PANTHER" id="PTHR34472:SF1">
    <property type="entry name" value="SULFUR CARRIER PROTEIN THIS"/>
    <property type="match status" value="1"/>
</dbReference>
<organism evidence="1 2">
    <name type="scientific">Robinsoniella peoriensis</name>
    <dbReference type="NCBI Taxonomy" id="180332"/>
    <lineage>
        <taxon>Bacteria</taxon>
        <taxon>Bacillati</taxon>
        <taxon>Bacillota</taxon>
        <taxon>Clostridia</taxon>
        <taxon>Lachnospirales</taxon>
        <taxon>Lachnospiraceae</taxon>
        <taxon>Robinsoniella</taxon>
    </lineage>
</organism>
<dbReference type="NCBIfam" id="TIGR01683">
    <property type="entry name" value="thiS"/>
    <property type="match status" value="1"/>
</dbReference>
<dbReference type="RefSeq" id="WP_201278800.1">
    <property type="nucleotide sequence ID" value="NZ_CABMJZ010000091.1"/>
</dbReference>
<dbReference type="Gene3D" id="3.10.20.30">
    <property type="match status" value="1"/>
</dbReference>
<dbReference type="STRING" id="180332.GCA_000797495_05785"/>
<dbReference type="InterPro" id="IPR012675">
    <property type="entry name" value="Beta-grasp_dom_sf"/>
</dbReference>
<proteinExistence type="predicted"/>
<sequence length="64" mass="6894">MKINGQTAELVKTITLEEFLIEKNYNLSRIAVELNGVIVPKGKFAGIVLNDADCLEIVSFVGGG</sequence>
<dbReference type="AlphaFoldDB" id="A0A4U8Q4R0"/>
<dbReference type="InterPro" id="IPR003749">
    <property type="entry name" value="ThiS/MoaD-like"/>
</dbReference>
<dbReference type="EMBL" id="QGQD01000078">
    <property type="protein sequence ID" value="TLC98982.1"/>
    <property type="molecule type" value="Genomic_DNA"/>
</dbReference>
<dbReference type="Proteomes" id="UP000306509">
    <property type="component" value="Unassembled WGS sequence"/>
</dbReference>